<evidence type="ECO:0000256" key="1">
    <source>
        <dbReference type="SAM" id="Phobius"/>
    </source>
</evidence>
<dbReference type="PANTHER" id="PTHR35731:SF1">
    <property type="entry name" value="8-AMINO-7-OXONONANOATE SYNTHASE"/>
    <property type="match status" value="1"/>
</dbReference>
<dbReference type="AlphaFoldDB" id="A0A5A7RF59"/>
<accession>A0A5A7RF59</accession>
<evidence type="ECO:0000313" key="2">
    <source>
        <dbReference type="EMBL" id="GER55822.1"/>
    </source>
</evidence>
<dbReference type="PANTHER" id="PTHR35731">
    <property type="entry name" value="8-AMINO-7-OXONONANOATE SYNTHASE"/>
    <property type="match status" value="1"/>
</dbReference>
<dbReference type="EMBL" id="BKCP01012181">
    <property type="protein sequence ID" value="GER55822.1"/>
    <property type="molecule type" value="Genomic_DNA"/>
</dbReference>
<reference evidence="3" key="1">
    <citation type="journal article" date="2019" name="Curr. Biol.">
        <title>Genome Sequence of Striga asiatica Provides Insight into the Evolution of Plant Parasitism.</title>
        <authorList>
            <person name="Yoshida S."/>
            <person name="Kim S."/>
            <person name="Wafula E.K."/>
            <person name="Tanskanen J."/>
            <person name="Kim Y.M."/>
            <person name="Honaas L."/>
            <person name="Yang Z."/>
            <person name="Spallek T."/>
            <person name="Conn C.E."/>
            <person name="Ichihashi Y."/>
            <person name="Cheong K."/>
            <person name="Cui S."/>
            <person name="Der J.P."/>
            <person name="Gundlach H."/>
            <person name="Jiao Y."/>
            <person name="Hori C."/>
            <person name="Ishida J.K."/>
            <person name="Kasahara H."/>
            <person name="Kiba T."/>
            <person name="Kim M.S."/>
            <person name="Koo N."/>
            <person name="Laohavisit A."/>
            <person name="Lee Y.H."/>
            <person name="Lumba S."/>
            <person name="McCourt P."/>
            <person name="Mortimer J.C."/>
            <person name="Mutuku J.M."/>
            <person name="Nomura T."/>
            <person name="Sasaki-Sekimoto Y."/>
            <person name="Seto Y."/>
            <person name="Wang Y."/>
            <person name="Wakatake T."/>
            <person name="Sakakibara H."/>
            <person name="Demura T."/>
            <person name="Yamaguchi S."/>
            <person name="Yoneyama K."/>
            <person name="Manabe R.I."/>
            <person name="Nelson D.C."/>
            <person name="Schulman A.H."/>
            <person name="Timko M.P."/>
            <person name="dePamphilis C.W."/>
            <person name="Choi D."/>
            <person name="Shirasu K."/>
        </authorList>
    </citation>
    <scope>NUCLEOTIDE SEQUENCE [LARGE SCALE GENOMIC DNA]</scope>
    <source>
        <strain evidence="3">cv. UVA1</strain>
    </source>
</reference>
<name>A0A5A7RF59_STRAF</name>
<feature type="transmembrane region" description="Helical" evidence="1">
    <location>
        <begin position="109"/>
        <end position="125"/>
    </location>
</feature>
<keyword evidence="1" id="KW-1133">Transmembrane helix</keyword>
<keyword evidence="1" id="KW-0472">Membrane</keyword>
<protein>
    <submittedName>
        <fullName evidence="2">Uncharacterized protein</fullName>
    </submittedName>
</protein>
<keyword evidence="1" id="KW-0812">Transmembrane</keyword>
<dbReference type="GO" id="GO:0009507">
    <property type="term" value="C:chloroplast"/>
    <property type="evidence" value="ECO:0007669"/>
    <property type="project" value="TreeGrafter"/>
</dbReference>
<comment type="caution">
    <text evidence="2">The sequence shown here is derived from an EMBL/GenBank/DDBJ whole genome shotgun (WGS) entry which is preliminary data.</text>
</comment>
<evidence type="ECO:0000313" key="3">
    <source>
        <dbReference type="Proteomes" id="UP000325081"/>
    </source>
</evidence>
<sequence>MGNIESQMQAFEESIEVNRLETEENEKKLADFESQIEEDRNEGLFFKNLREKKPVDKEKAKEEAQKVRELASRSAGSVARRNIYLGLIGLVVFGIIDATISITSDWKKIAVLGVILIGLISQLVYEQSMLSDETDKSEQKKETE</sequence>
<dbReference type="Proteomes" id="UP000325081">
    <property type="component" value="Unassembled WGS sequence"/>
</dbReference>
<organism evidence="2 3">
    <name type="scientific">Striga asiatica</name>
    <name type="common">Asiatic witchweed</name>
    <name type="synonym">Buchnera asiatica</name>
    <dbReference type="NCBI Taxonomy" id="4170"/>
    <lineage>
        <taxon>Eukaryota</taxon>
        <taxon>Viridiplantae</taxon>
        <taxon>Streptophyta</taxon>
        <taxon>Embryophyta</taxon>
        <taxon>Tracheophyta</taxon>
        <taxon>Spermatophyta</taxon>
        <taxon>Magnoliopsida</taxon>
        <taxon>eudicotyledons</taxon>
        <taxon>Gunneridae</taxon>
        <taxon>Pentapetalae</taxon>
        <taxon>asterids</taxon>
        <taxon>lamiids</taxon>
        <taxon>Lamiales</taxon>
        <taxon>Orobanchaceae</taxon>
        <taxon>Buchnereae</taxon>
        <taxon>Striga</taxon>
    </lineage>
</organism>
<keyword evidence="3" id="KW-1185">Reference proteome</keyword>
<feature type="transmembrane region" description="Helical" evidence="1">
    <location>
        <begin position="83"/>
        <end position="103"/>
    </location>
</feature>
<dbReference type="OrthoDB" id="515004at2759"/>
<proteinExistence type="predicted"/>
<gene>
    <name evidence="2" type="ORF">STAS_33505</name>
</gene>